<proteinExistence type="predicted"/>
<reference evidence="1" key="1">
    <citation type="submission" date="2020-05" db="EMBL/GenBank/DDBJ databases">
        <title>Large-scale comparative analyses of tick genomes elucidate their genetic diversity and vector capacities.</title>
        <authorList>
            <person name="Jia N."/>
            <person name="Wang J."/>
            <person name="Shi W."/>
            <person name="Du L."/>
            <person name="Sun Y."/>
            <person name="Zhan W."/>
            <person name="Jiang J."/>
            <person name="Wang Q."/>
            <person name="Zhang B."/>
            <person name="Ji P."/>
            <person name="Sakyi L.B."/>
            <person name="Cui X."/>
            <person name="Yuan T."/>
            <person name="Jiang B."/>
            <person name="Yang W."/>
            <person name="Lam T.T.-Y."/>
            <person name="Chang Q."/>
            <person name="Ding S."/>
            <person name="Wang X."/>
            <person name="Zhu J."/>
            <person name="Ruan X."/>
            <person name="Zhao L."/>
            <person name="Wei J."/>
            <person name="Que T."/>
            <person name="Du C."/>
            <person name="Cheng J."/>
            <person name="Dai P."/>
            <person name="Han X."/>
            <person name="Huang E."/>
            <person name="Gao Y."/>
            <person name="Liu J."/>
            <person name="Shao H."/>
            <person name="Ye R."/>
            <person name="Li L."/>
            <person name="Wei W."/>
            <person name="Wang X."/>
            <person name="Wang C."/>
            <person name="Yang T."/>
            <person name="Huo Q."/>
            <person name="Li W."/>
            <person name="Guo W."/>
            <person name="Chen H."/>
            <person name="Zhou L."/>
            <person name="Ni X."/>
            <person name="Tian J."/>
            <person name="Zhou Y."/>
            <person name="Sheng Y."/>
            <person name="Liu T."/>
            <person name="Pan Y."/>
            <person name="Xia L."/>
            <person name="Li J."/>
            <person name="Zhao F."/>
            <person name="Cao W."/>
        </authorList>
    </citation>
    <scope>NUCLEOTIDE SEQUENCE</scope>
    <source>
        <strain evidence="1">Hyas-2018</strain>
    </source>
</reference>
<accession>A0ACB7TMG6</accession>
<protein>
    <submittedName>
        <fullName evidence="1">Uncharacterized protein</fullName>
    </submittedName>
</protein>
<dbReference type="EMBL" id="CM023481">
    <property type="protein sequence ID" value="KAH6946029.1"/>
    <property type="molecule type" value="Genomic_DNA"/>
</dbReference>
<evidence type="ECO:0000313" key="1">
    <source>
        <dbReference type="EMBL" id="KAH6946029.1"/>
    </source>
</evidence>
<comment type="caution">
    <text evidence="1">The sequence shown here is derived from an EMBL/GenBank/DDBJ whole genome shotgun (WGS) entry which is preliminary data.</text>
</comment>
<name>A0ACB7TMG6_HYAAI</name>
<organism evidence="1 2">
    <name type="scientific">Hyalomma asiaticum</name>
    <name type="common">Tick</name>
    <dbReference type="NCBI Taxonomy" id="266040"/>
    <lineage>
        <taxon>Eukaryota</taxon>
        <taxon>Metazoa</taxon>
        <taxon>Ecdysozoa</taxon>
        <taxon>Arthropoda</taxon>
        <taxon>Chelicerata</taxon>
        <taxon>Arachnida</taxon>
        <taxon>Acari</taxon>
        <taxon>Parasitiformes</taxon>
        <taxon>Ixodida</taxon>
        <taxon>Ixodoidea</taxon>
        <taxon>Ixodidae</taxon>
        <taxon>Hyalomminae</taxon>
        <taxon>Hyalomma</taxon>
    </lineage>
</organism>
<keyword evidence="2" id="KW-1185">Reference proteome</keyword>
<sequence>MYEPVRGQQSGKEEVEEEEGIVLVLRQFDAIFFLVSRSQSASLQWLMTLQAIDYAAAAINAVTAVTDDQNTTMDNTLSEKTSRQRVHSKSGPSIATAEEQLRPAQTPPKRFISLEYQRPNDLKPWGVTLQQPQPQEPASDSEDDYSGTLEETHTPQPIDDAADAIDAVTAVTHDQNTTMDDTLSGKTSLEFPICDISARMHCLAERRIKIGQTVTGKYANAMHVSNSIAAVTARPT</sequence>
<evidence type="ECO:0000313" key="2">
    <source>
        <dbReference type="Proteomes" id="UP000821845"/>
    </source>
</evidence>
<dbReference type="Proteomes" id="UP000821845">
    <property type="component" value="Chromosome 1"/>
</dbReference>
<gene>
    <name evidence="1" type="ORF">HPB50_011168</name>
</gene>